<evidence type="ECO:0000256" key="7">
    <source>
        <dbReference type="ARBA" id="ARBA00022475"/>
    </source>
</evidence>
<accession>A0ABQ0ASR6</accession>
<dbReference type="InterPro" id="IPR050222">
    <property type="entry name" value="MATE_MdtK"/>
</dbReference>
<proteinExistence type="inferred from homology"/>
<organism evidence="14 15">
    <name type="scientific">Enterocloster alcoholdehydrogenati</name>
    <dbReference type="NCBI Taxonomy" id="2547410"/>
    <lineage>
        <taxon>Bacteria</taxon>
        <taxon>Bacillati</taxon>
        <taxon>Bacillota</taxon>
        <taxon>Clostridia</taxon>
        <taxon>Lachnospirales</taxon>
        <taxon>Lachnospiraceae</taxon>
        <taxon>Enterocloster</taxon>
    </lineage>
</organism>
<protein>
    <recommendedName>
        <fullName evidence="4">Probable multidrug resistance protein NorM</fullName>
    </recommendedName>
    <alternativeName>
        <fullName evidence="12">Multidrug-efflux transporter</fullName>
    </alternativeName>
</protein>
<dbReference type="RefSeq" id="WP_176255747.1">
    <property type="nucleotide sequence ID" value="NZ_BAABXL010000001.1"/>
</dbReference>
<comment type="subcellular location">
    <subcellularLocation>
        <location evidence="2">Cell membrane</location>
        <topology evidence="2">Multi-pass membrane protein</topology>
    </subcellularLocation>
</comment>
<keyword evidence="10" id="KW-0406">Ion transport</keyword>
<feature type="transmembrane region" description="Helical" evidence="13">
    <location>
        <begin position="12"/>
        <end position="34"/>
    </location>
</feature>
<evidence type="ECO:0000256" key="10">
    <source>
        <dbReference type="ARBA" id="ARBA00023065"/>
    </source>
</evidence>
<feature type="transmembrane region" description="Helical" evidence="13">
    <location>
        <begin position="261"/>
        <end position="282"/>
    </location>
</feature>
<keyword evidence="11 13" id="KW-0472">Membrane</keyword>
<feature type="transmembrane region" description="Helical" evidence="13">
    <location>
        <begin position="96"/>
        <end position="115"/>
    </location>
</feature>
<dbReference type="InterPro" id="IPR002528">
    <property type="entry name" value="MATE_fam"/>
</dbReference>
<feature type="transmembrane region" description="Helical" evidence="13">
    <location>
        <begin position="364"/>
        <end position="385"/>
    </location>
</feature>
<evidence type="ECO:0000256" key="13">
    <source>
        <dbReference type="SAM" id="Phobius"/>
    </source>
</evidence>
<dbReference type="EMBL" id="BAABXL010000001">
    <property type="protein sequence ID" value="GAA6267075.1"/>
    <property type="molecule type" value="Genomic_DNA"/>
</dbReference>
<dbReference type="PANTHER" id="PTHR43298">
    <property type="entry name" value="MULTIDRUG RESISTANCE PROTEIN NORM-RELATED"/>
    <property type="match status" value="1"/>
</dbReference>
<keyword evidence="15" id="KW-1185">Reference proteome</keyword>
<evidence type="ECO:0000256" key="9">
    <source>
        <dbReference type="ARBA" id="ARBA00022989"/>
    </source>
</evidence>
<comment type="caution">
    <text evidence="14">The sequence shown here is derived from an EMBL/GenBank/DDBJ whole genome shotgun (WGS) entry which is preliminary data.</text>
</comment>
<reference evidence="14 15" key="1">
    <citation type="submission" date="2024-04" db="EMBL/GenBank/DDBJ databases">
        <title>Defined microbial consortia suppress multidrug-resistant proinflammatory Enterobacteriaceae via ecological control.</title>
        <authorList>
            <person name="Furuichi M."/>
            <person name="Kawaguchi T."/>
            <person name="Pust M."/>
            <person name="Yasuma K."/>
            <person name="Plichta D."/>
            <person name="Hasegawa N."/>
            <person name="Ohya T."/>
            <person name="Bhattarai S."/>
            <person name="Sasajima S."/>
            <person name="Aoto Y."/>
            <person name="Tuganbaev T."/>
            <person name="Yaginuma M."/>
            <person name="Ueda M."/>
            <person name="Okahashi N."/>
            <person name="Amafuji K."/>
            <person name="Kiridooshi Y."/>
            <person name="Sugita K."/>
            <person name="Strazar M."/>
            <person name="Skelly A."/>
            <person name="Suda W."/>
            <person name="Hattori M."/>
            <person name="Nakamoto N."/>
            <person name="Caballero S."/>
            <person name="Norman J."/>
            <person name="Olle B."/>
            <person name="Tanoue T."/>
            <person name="Arita M."/>
            <person name="Bucci V."/>
            <person name="Atarashi K."/>
            <person name="Xavier R."/>
            <person name="Honda K."/>
        </authorList>
    </citation>
    <scope>NUCLEOTIDE SEQUENCE [LARGE SCALE GENOMIC DNA]</scope>
    <source>
        <strain evidence="15">f13</strain>
    </source>
</reference>
<comment type="function">
    <text evidence="1">Multidrug efflux pump.</text>
</comment>
<evidence type="ECO:0000313" key="14">
    <source>
        <dbReference type="EMBL" id="GAA6267075.1"/>
    </source>
</evidence>
<comment type="similarity">
    <text evidence="3">Belongs to the multi antimicrobial extrusion (MATE) (TC 2.A.66.1) family.</text>
</comment>
<feature type="transmembrane region" description="Helical" evidence="13">
    <location>
        <begin position="238"/>
        <end position="255"/>
    </location>
</feature>
<feature type="transmembrane region" description="Helical" evidence="13">
    <location>
        <begin position="195"/>
        <end position="217"/>
    </location>
</feature>
<keyword evidence="9 13" id="KW-1133">Transmembrane helix</keyword>
<keyword evidence="7" id="KW-1003">Cell membrane</keyword>
<dbReference type="InterPro" id="IPR048279">
    <property type="entry name" value="MdtK-like"/>
</dbReference>
<name>A0ABQ0ASR6_9FIRM</name>
<feature type="transmembrane region" description="Helical" evidence="13">
    <location>
        <begin position="135"/>
        <end position="153"/>
    </location>
</feature>
<evidence type="ECO:0000256" key="11">
    <source>
        <dbReference type="ARBA" id="ARBA00023136"/>
    </source>
</evidence>
<dbReference type="Pfam" id="PF01554">
    <property type="entry name" value="MatE"/>
    <property type="match status" value="2"/>
</dbReference>
<gene>
    <name evidence="14" type="ORF">F130042H8_01350</name>
</gene>
<dbReference type="NCBIfam" id="TIGR00797">
    <property type="entry name" value="matE"/>
    <property type="match status" value="1"/>
</dbReference>
<evidence type="ECO:0000256" key="2">
    <source>
        <dbReference type="ARBA" id="ARBA00004651"/>
    </source>
</evidence>
<dbReference type="PIRSF" id="PIRSF006603">
    <property type="entry name" value="DinF"/>
    <property type="match status" value="1"/>
</dbReference>
<evidence type="ECO:0000256" key="5">
    <source>
        <dbReference type="ARBA" id="ARBA00022448"/>
    </source>
</evidence>
<keyword evidence="6" id="KW-0050">Antiport</keyword>
<evidence type="ECO:0000256" key="1">
    <source>
        <dbReference type="ARBA" id="ARBA00003408"/>
    </source>
</evidence>
<feature type="transmembrane region" description="Helical" evidence="13">
    <location>
        <begin position="392"/>
        <end position="411"/>
    </location>
</feature>
<dbReference type="PANTHER" id="PTHR43298:SF2">
    <property type="entry name" value="FMN_FAD EXPORTER YEEO-RELATED"/>
    <property type="match status" value="1"/>
</dbReference>
<feature type="transmembrane region" description="Helical" evidence="13">
    <location>
        <begin position="323"/>
        <end position="344"/>
    </location>
</feature>
<evidence type="ECO:0000256" key="8">
    <source>
        <dbReference type="ARBA" id="ARBA00022692"/>
    </source>
</evidence>
<sequence>MEENQLFLKEKPVFPLLLSMAVPVMLSMLINSLYNIVDSIWVAKLGTDAITAVSLAFPLQNIIMALGVGLGVGASSLISMSLGAGKREHADHLASAGLLLALIHCLVFIAAGIFITRPFLQMFTNDPQILDWACSYTFIVLCVSFGQILQMYMEKLFQGVGKMKTTMYLMASGCIINIILDPILIFGWFGAPAMGVAGAAVATVIGQIGALILYVAVYLKMPIGVSIRPHLMRPDRELIRSIYSIAVPSSLMLAMPSLLTGILNGILAAFGSVYVAVFGLYFKLQSFVNLPSNGLIQGMRPIISYNYGAGEHGRVRQTIRCSLGITAVITLAGTIGAVFFPGPILRLFDADSQLLLYGIPALRIIGLSFLISTAGIVVPGVFEAIGRGKESLIISLLRQLIIIVPLGWILSRFLGPTGIWIAFPAAEAAAAVAAWKMLGRIGKKQVS</sequence>
<keyword evidence="5" id="KW-0813">Transport</keyword>
<evidence type="ECO:0000256" key="6">
    <source>
        <dbReference type="ARBA" id="ARBA00022449"/>
    </source>
</evidence>
<evidence type="ECO:0000313" key="15">
    <source>
        <dbReference type="Proteomes" id="UP001600894"/>
    </source>
</evidence>
<evidence type="ECO:0000256" key="3">
    <source>
        <dbReference type="ARBA" id="ARBA00010199"/>
    </source>
</evidence>
<keyword evidence="8 13" id="KW-0812">Transmembrane</keyword>
<feature type="transmembrane region" description="Helical" evidence="13">
    <location>
        <begin position="165"/>
        <end position="189"/>
    </location>
</feature>
<evidence type="ECO:0000256" key="12">
    <source>
        <dbReference type="ARBA" id="ARBA00031636"/>
    </source>
</evidence>
<feature type="transmembrane region" description="Helical" evidence="13">
    <location>
        <begin position="417"/>
        <end position="438"/>
    </location>
</feature>
<dbReference type="Proteomes" id="UP001600894">
    <property type="component" value="Unassembled WGS sequence"/>
</dbReference>
<evidence type="ECO:0000256" key="4">
    <source>
        <dbReference type="ARBA" id="ARBA00020268"/>
    </source>
</evidence>